<gene>
    <name evidence="4" type="ORF">CYCCA115_LOCUS22081</name>
</gene>
<dbReference type="PRINTS" id="PR00081">
    <property type="entry name" value="GDHRDH"/>
</dbReference>
<dbReference type="Gene3D" id="3.40.50.720">
    <property type="entry name" value="NAD(P)-binding Rossmann-like Domain"/>
    <property type="match status" value="1"/>
</dbReference>
<evidence type="ECO:0000313" key="5">
    <source>
        <dbReference type="Proteomes" id="UP001295423"/>
    </source>
</evidence>
<proteinExistence type="inferred from homology"/>
<dbReference type="PROSITE" id="PS00061">
    <property type="entry name" value="ADH_SHORT"/>
    <property type="match status" value="1"/>
</dbReference>
<dbReference type="PRINTS" id="PR00080">
    <property type="entry name" value="SDRFAMILY"/>
</dbReference>
<evidence type="ECO:0000256" key="3">
    <source>
        <dbReference type="SAM" id="SignalP"/>
    </source>
</evidence>
<reference evidence="4" key="1">
    <citation type="submission" date="2023-08" db="EMBL/GenBank/DDBJ databases">
        <authorList>
            <person name="Audoor S."/>
            <person name="Bilcke G."/>
        </authorList>
    </citation>
    <scope>NUCLEOTIDE SEQUENCE</scope>
</reference>
<dbReference type="PANTHER" id="PTHR43639:SF1">
    <property type="entry name" value="SHORT-CHAIN DEHYDROGENASE_REDUCTASE FAMILY PROTEIN"/>
    <property type="match status" value="1"/>
</dbReference>
<dbReference type="Proteomes" id="UP001295423">
    <property type="component" value="Unassembled WGS sequence"/>
</dbReference>
<dbReference type="Pfam" id="PF13561">
    <property type="entry name" value="adh_short_C2"/>
    <property type="match status" value="1"/>
</dbReference>
<organism evidence="4 5">
    <name type="scientific">Cylindrotheca closterium</name>
    <dbReference type="NCBI Taxonomy" id="2856"/>
    <lineage>
        <taxon>Eukaryota</taxon>
        <taxon>Sar</taxon>
        <taxon>Stramenopiles</taxon>
        <taxon>Ochrophyta</taxon>
        <taxon>Bacillariophyta</taxon>
        <taxon>Bacillariophyceae</taxon>
        <taxon>Bacillariophycidae</taxon>
        <taxon>Bacillariales</taxon>
        <taxon>Bacillariaceae</taxon>
        <taxon>Cylindrotheca</taxon>
    </lineage>
</organism>
<keyword evidence="2" id="KW-0560">Oxidoreductase</keyword>
<dbReference type="FunFam" id="3.40.50.720:FF:000084">
    <property type="entry name" value="Short-chain dehydrogenase reductase"/>
    <property type="match status" value="1"/>
</dbReference>
<dbReference type="EMBL" id="CAKOGP040002291">
    <property type="protein sequence ID" value="CAJ1966498.1"/>
    <property type="molecule type" value="Genomic_DNA"/>
</dbReference>
<dbReference type="AlphaFoldDB" id="A0AAD2GBL5"/>
<dbReference type="SUPFAM" id="SSF51735">
    <property type="entry name" value="NAD(P)-binding Rossmann-fold domains"/>
    <property type="match status" value="1"/>
</dbReference>
<dbReference type="InterPro" id="IPR036291">
    <property type="entry name" value="NAD(P)-bd_dom_sf"/>
</dbReference>
<dbReference type="InterPro" id="IPR002347">
    <property type="entry name" value="SDR_fam"/>
</dbReference>
<keyword evidence="5" id="KW-1185">Reference proteome</keyword>
<name>A0AAD2GBL5_9STRA</name>
<keyword evidence="3" id="KW-0732">Signal</keyword>
<dbReference type="PANTHER" id="PTHR43639">
    <property type="entry name" value="OXIDOREDUCTASE, SHORT-CHAIN DEHYDROGENASE/REDUCTASE FAMILY (AFU_ORTHOLOGUE AFUA_5G02870)"/>
    <property type="match status" value="1"/>
</dbReference>
<protein>
    <recommendedName>
        <fullName evidence="6">Glucose 1-dehydrogenase</fullName>
    </recommendedName>
</protein>
<dbReference type="GO" id="GO:0016491">
    <property type="term" value="F:oxidoreductase activity"/>
    <property type="evidence" value="ECO:0007669"/>
    <property type="project" value="UniProtKB-KW"/>
</dbReference>
<dbReference type="InterPro" id="IPR020904">
    <property type="entry name" value="Sc_DH/Rdtase_CS"/>
</dbReference>
<evidence type="ECO:0000313" key="4">
    <source>
        <dbReference type="EMBL" id="CAJ1966498.1"/>
    </source>
</evidence>
<evidence type="ECO:0000256" key="1">
    <source>
        <dbReference type="ARBA" id="ARBA00006484"/>
    </source>
</evidence>
<feature type="signal peptide" evidence="3">
    <location>
        <begin position="1"/>
        <end position="18"/>
    </location>
</feature>
<comment type="similarity">
    <text evidence="1">Belongs to the short-chain dehydrogenases/reductases (SDR) family.</text>
</comment>
<evidence type="ECO:0000256" key="2">
    <source>
        <dbReference type="ARBA" id="ARBA00023002"/>
    </source>
</evidence>
<evidence type="ECO:0008006" key="6">
    <source>
        <dbReference type="Google" id="ProtNLM"/>
    </source>
</evidence>
<sequence>MIFLCAFILLRLSSVAAGYSLIGKNVLVTGSSGGIGKGIALKLGKEGANVIVHYNNRKVEAQVTKENLGNSCLGVLHCDFRKPETIPDFMAKVQELCKDGLDILVNNAGSITKLPLEDDDTDLSSWHDTMAVNLHAPLLLSKLALPTMKKKGEGVIINISSIHGERSNEFMGAYACSKSGLDSLTRSMAIEFAPYNVRVNGVAPGVVPVERTEKAFQDDSMRNSWAEKCLVGRLGTVEEVADVCIPLIENEWITGSTWEIDGGLMARGNYPVRPRPLSQG</sequence>
<comment type="caution">
    <text evidence="4">The sequence shown here is derived from an EMBL/GenBank/DDBJ whole genome shotgun (WGS) entry which is preliminary data.</text>
</comment>
<feature type="chain" id="PRO_5041909315" description="Glucose 1-dehydrogenase" evidence="3">
    <location>
        <begin position="19"/>
        <end position="280"/>
    </location>
</feature>
<dbReference type="CDD" id="cd05233">
    <property type="entry name" value="SDR_c"/>
    <property type="match status" value="1"/>
</dbReference>
<accession>A0AAD2GBL5</accession>